<keyword evidence="4" id="KW-0862">Zinc</keyword>
<proteinExistence type="inferred from homology"/>
<dbReference type="OrthoDB" id="9804482at2"/>
<comment type="similarity">
    <text evidence="6">Belongs to the UPF0758 family.</text>
</comment>
<name>A0A4R3KQ32_9SPHI</name>
<dbReference type="GO" id="GO:0008237">
    <property type="term" value="F:metallopeptidase activity"/>
    <property type="evidence" value="ECO:0007669"/>
    <property type="project" value="UniProtKB-KW"/>
</dbReference>
<dbReference type="Gene3D" id="3.40.140.10">
    <property type="entry name" value="Cytidine Deaminase, domain 2"/>
    <property type="match status" value="1"/>
</dbReference>
<organism evidence="8 9">
    <name type="scientific">Anseongella ginsenosidimutans</name>
    <dbReference type="NCBI Taxonomy" id="496056"/>
    <lineage>
        <taxon>Bacteria</taxon>
        <taxon>Pseudomonadati</taxon>
        <taxon>Bacteroidota</taxon>
        <taxon>Sphingobacteriia</taxon>
        <taxon>Sphingobacteriales</taxon>
        <taxon>Sphingobacteriaceae</taxon>
        <taxon>Anseongella</taxon>
    </lineage>
</organism>
<comment type="caution">
    <text evidence="8">The sequence shown here is derived from an EMBL/GenBank/DDBJ whole genome shotgun (WGS) entry which is preliminary data.</text>
</comment>
<evidence type="ECO:0000256" key="3">
    <source>
        <dbReference type="ARBA" id="ARBA00022801"/>
    </source>
</evidence>
<dbReference type="InterPro" id="IPR025657">
    <property type="entry name" value="RadC_JAB"/>
</dbReference>
<evidence type="ECO:0000259" key="7">
    <source>
        <dbReference type="PROSITE" id="PS50249"/>
    </source>
</evidence>
<evidence type="ECO:0000256" key="4">
    <source>
        <dbReference type="ARBA" id="ARBA00022833"/>
    </source>
</evidence>
<keyword evidence="9" id="KW-1185">Reference proteome</keyword>
<dbReference type="CDD" id="cd08071">
    <property type="entry name" value="MPN_DUF2466"/>
    <property type="match status" value="1"/>
</dbReference>
<dbReference type="InterPro" id="IPR046778">
    <property type="entry name" value="UPF0758_N"/>
</dbReference>
<sequence>MLTFEKRISIKAWAEEDRPREKLLQNGRHSLSEAELLAIILGSGNENESAVELSKRILQSCENKLDKLGKLSVTDLQHFHGIGPAKAVSIIAALELGRRRKETTSAADSRITASADVFKVMLPFMEDLMHEEFWMISLNRANRIISNKRISSGGLSGTVADPRIIYKSALEQLATSVIFSHNHPSGNTKPSKADIELTKKLVIAGDILEINVLDHVIVSDSGFFSFADEGMI</sequence>
<reference evidence="8 9" key="1">
    <citation type="submission" date="2019-03" db="EMBL/GenBank/DDBJ databases">
        <title>Genomic Encyclopedia of Type Strains, Phase IV (KMG-IV): sequencing the most valuable type-strain genomes for metagenomic binning, comparative biology and taxonomic classification.</title>
        <authorList>
            <person name="Goeker M."/>
        </authorList>
    </citation>
    <scope>NUCLEOTIDE SEQUENCE [LARGE SCALE GENOMIC DNA]</scope>
    <source>
        <strain evidence="8 9">DSM 21100</strain>
    </source>
</reference>
<evidence type="ECO:0000256" key="5">
    <source>
        <dbReference type="ARBA" id="ARBA00023049"/>
    </source>
</evidence>
<gene>
    <name evidence="8" type="ORF">EDD80_106185</name>
</gene>
<dbReference type="PROSITE" id="PS50249">
    <property type="entry name" value="MPN"/>
    <property type="match status" value="1"/>
</dbReference>
<keyword evidence="3" id="KW-0378">Hydrolase</keyword>
<dbReference type="PANTHER" id="PTHR30471:SF3">
    <property type="entry name" value="UPF0758 PROTEIN YEES-RELATED"/>
    <property type="match status" value="1"/>
</dbReference>
<dbReference type="InterPro" id="IPR020891">
    <property type="entry name" value="UPF0758_CS"/>
</dbReference>
<dbReference type="Proteomes" id="UP000295807">
    <property type="component" value="Unassembled WGS sequence"/>
</dbReference>
<dbReference type="NCBIfam" id="TIGR00608">
    <property type="entry name" value="radc"/>
    <property type="match status" value="1"/>
</dbReference>
<protein>
    <submittedName>
        <fullName evidence="8">DNA replication and repair protein RadC</fullName>
    </submittedName>
</protein>
<dbReference type="PROSITE" id="PS01302">
    <property type="entry name" value="UPF0758"/>
    <property type="match status" value="1"/>
</dbReference>
<dbReference type="AlphaFoldDB" id="A0A4R3KQ32"/>
<dbReference type="NCBIfam" id="NF000642">
    <property type="entry name" value="PRK00024.1"/>
    <property type="match status" value="1"/>
</dbReference>
<evidence type="ECO:0000313" key="8">
    <source>
        <dbReference type="EMBL" id="TCS86874.1"/>
    </source>
</evidence>
<evidence type="ECO:0000256" key="6">
    <source>
        <dbReference type="RuleBase" id="RU003797"/>
    </source>
</evidence>
<feature type="domain" description="MPN" evidence="7">
    <location>
        <begin position="110"/>
        <end position="232"/>
    </location>
</feature>
<dbReference type="InterPro" id="IPR001405">
    <property type="entry name" value="UPF0758"/>
</dbReference>
<keyword evidence="1" id="KW-0645">Protease</keyword>
<evidence type="ECO:0000256" key="1">
    <source>
        <dbReference type="ARBA" id="ARBA00022670"/>
    </source>
</evidence>
<dbReference type="Pfam" id="PF20582">
    <property type="entry name" value="UPF0758_N"/>
    <property type="match status" value="1"/>
</dbReference>
<dbReference type="EMBL" id="SMAD01000006">
    <property type="protein sequence ID" value="TCS86874.1"/>
    <property type="molecule type" value="Genomic_DNA"/>
</dbReference>
<dbReference type="InterPro" id="IPR037518">
    <property type="entry name" value="MPN"/>
</dbReference>
<dbReference type="PANTHER" id="PTHR30471">
    <property type="entry name" value="DNA REPAIR PROTEIN RADC"/>
    <property type="match status" value="1"/>
</dbReference>
<evidence type="ECO:0000256" key="2">
    <source>
        <dbReference type="ARBA" id="ARBA00022723"/>
    </source>
</evidence>
<accession>A0A4R3KQ32</accession>
<evidence type="ECO:0000313" key="9">
    <source>
        <dbReference type="Proteomes" id="UP000295807"/>
    </source>
</evidence>
<dbReference type="GO" id="GO:0006508">
    <property type="term" value="P:proteolysis"/>
    <property type="evidence" value="ECO:0007669"/>
    <property type="project" value="UniProtKB-KW"/>
</dbReference>
<dbReference type="Pfam" id="PF04002">
    <property type="entry name" value="RadC"/>
    <property type="match status" value="1"/>
</dbReference>
<keyword evidence="5" id="KW-0482">Metalloprotease</keyword>
<dbReference type="RefSeq" id="WP_132129430.1">
    <property type="nucleotide sequence ID" value="NZ_CP042432.1"/>
</dbReference>
<dbReference type="GO" id="GO:0046872">
    <property type="term" value="F:metal ion binding"/>
    <property type="evidence" value="ECO:0007669"/>
    <property type="project" value="UniProtKB-KW"/>
</dbReference>
<keyword evidence="2" id="KW-0479">Metal-binding</keyword>